<dbReference type="Pfam" id="PF14246">
    <property type="entry name" value="TetR_C_7"/>
    <property type="match status" value="1"/>
</dbReference>
<reference evidence="5 6" key="1">
    <citation type="submission" date="2023-08" db="EMBL/GenBank/DDBJ databases">
        <title>Implementing the SeqCode for naming new Mesorhizobium species isolated from Vachellia karroo root nodules.</title>
        <authorList>
            <person name="Van Lill M."/>
        </authorList>
    </citation>
    <scope>NUCLEOTIDE SEQUENCE [LARGE SCALE GENOMIC DNA]</scope>
    <source>
        <strain evidence="5 6">VK23A</strain>
    </source>
</reference>
<accession>A0ABU4XPI8</accession>
<evidence type="ECO:0000256" key="3">
    <source>
        <dbReference type="SAM" id="MobiDB-lite"/>
    </source>
</evidence>
<dbReference type="InterPro" id="IPR009057">
    <property type="entry name" value="Homeodomain-like_sf"/>
</dbReference>
<dbReference type="SUPFAM" id="SSF46689">
    <property type="entry name" value="Homeodomain-like"/>
    <property type="match status" value="1"/>
</dbReference>
<dbReference type="RefSeq" id="WP_320319090.1">
    <property type="nucleotide sequence ID" value="NZ_JAVIIX010000037.1"/>
</dbReference>
<dbReference type="SUPFAM" id="SSF48498">
    <property type="entry name" value="Tetracyclin repressor-like, C-terminal domain"/>
    <property type="match status" value="1"/>
</dbReference>
<feature type="domain" description="HTH tetR-type" evidence="4">
    <location>
        <begin position="21"/>
        <end position="81"/>
    </location>
</feature>
<feature type="region of interest" description="Disordered" evidence="3">
    <location>
        <begin position="1"/>
        <end position="21"/>
    </location>
</feature>
<dbReference type="InterPro" id="IPR050109">
    <property type="entry name" value="HTH-type_TetR-like_transc_reg"/>
</dbReference>
<dbReference type="PANTHER" id="PTHR30055:SF223">
    <property type="entry name" value="HTH-TYPE TRANSCRIPTIONAL REGULATOR UIDR"/>
    <property type="match status" value="1"/>
</dbReference>
<evidence type="ECO:0000259" key="4">
    <source>
        <dbReference type="PROSITE" id="PS50977"/>
    </source>
</evidence>
<keyword evidence="1 2" id="KW-0238">DNA-binding</keyword>
<dbReference type="PANTHER" id="PTHR30055">
    <property type="entry name" value="HTH-TYPE TRANSCRIPTIONAL REGULATOR RUTR"/>
    <property type="match status" value="1"/>
</dbReference>
<evidence type="ECO:0000256" key="1">
    <source>
        <dbReference type="ARBA" id="ARBA00023125"/>
    </source>
</evidence>
<comment type="caution">
    <text evidence="5">The sequence shown here is derived from an EMBL/GenBank/DDBJ whole genome shotgun (WGS) entry which is preliminary data.</text>
</comment>
<gene>
    <name evidence="5" type="ORF">RFM27_31885</name>
</gene>
<evidence type="ECO:0000256" key="2">
    <source>
        <dbReference type="PROSITE-ProRule" id="PRU00335"/>
    </source>
</evidence>
<dbReference type="Pfam" id="PF00440">
    <property type="entry name" value="TetR_N"/>
    <property type="match status" value="1"/>
</dbReference>
<evidence type="ECO:0000313" key="6">
    <source>
        <dbReference type="Proteomes" id="UP001271780"/>
    </source>
</evidence>
<dbReference type="InterPro" id="IPR001647">
    <property type="entry name" value="HTH_TetR"/>
</dbReference>
<organism evidence="5 6">
    <name type="scientific">Mesorhizobium dulcispinae</name>
    <dbReference type="NCBI Taxonomy" id="3072316"/>
    <lineage>
        <taxon>Bacteria</taxon>
        <taxon>Pseudomonadati</taxon>
        <taxon>Pseudomonadota</taxon>
        <taxon>Alphaproteobacteria</taxon>
        <taxon>Hyphomicrobiales</taxon>
        <taxon>Phyllobacteriaceae</taxon>
        <taxon>Mesorhizobium</taxon>
    </lineage>
</organism>
<proteinExistence type="predicted"/>
<keyword evidence="6" id="KW-1185">Reference proteome</keyword>
<dbReference type="EMBL" id="JAVIIZ010000039">
    <property type="protein sequence ID" value="MDX8476670.1"/>
    <property type="molecule type" value="Genomic_DNA"/>
</dbReference>
<dbReference type="InterPro" id="IPR036271">
    <property type="entry name" value="Tet_transcr_reg_TetR-rel_C_sf"/>
</dbReference>
<dbReference type="PRINTS" id="PR00455">
    <property type="entry name" value="HTHTETR"/>
</dbReference>
<dbReference type="PROSITE" id="PS50977">
    <property type="entry name" value="HTH_TETR_2"/>
    <property type="match status" value="1"/>
</dbReference>
<evidence type="ECO:0000313" key="5">
    <source>
        <dbReference type="EMBL" id="MDX8476670.1"/>
    </source>
</evidence>
<protein>
    <submittedName>
        <fullName evidence="5">TetR/AcrR family transcriptional regulator</fullName>
    </submittedName>
</protein>
<name>A0ABU4XPI8_9HYPH</name>
<dbReference type="Proteomes" id="UP001271780">
    <property type="component" value="Unassembled WGS sequence"/>
</dbReference>
<feature type="DNA-binding region" description="H-T-H motif" evidence="2">
    <location>
        <begin position="44"/>
        <end position="63"/>
    </location>
</feature>
<dbReference type="Gene3D" id="1.10.357.10">
    <property type="entry name" value="Tetracycline Repressor, domain 2"/>
    <property type="match status" value="1"/>
</dbReference>
<sequence>MVVNSTSEKRPRGRPQVRADEETRGIIIEAANAQFQACGYASASINVMAQQAGVSTKTLYRLFPTKGDLFTSVVADRIDRFFVALDQPSLAAASLQEGLERLLTVYGMLTLSPETITMTRLVVGESDRFPEIASAFYQRAILPTNEAMEAWLRRQCDAGRIALEDVHAACGMLRGMMIMEPQRTAMLGQGQPPGGSAIAERAKACAALFLKGCKVEA</sequence>
<dbReference type="InterPro" id="IPR039536">
    <property type="entry name" value="TetR_C_Proteobacteria"/>
</dbReference>